<sequence>EKRVIHAEAEFDEESFKTACPDIYYQIRTRDWHPFTISVDLYLLELVWEFLHHIGKGNNY</sequence>
<reference evidence="1 2" key="1">
    <citation type="journal article" date="2021" name="BMC Genomics">
        <title>Datura genome reveals duplications of psychoactive alkaloid biosynthetic genes and high mutation rate following tissue culture.</title>
        <authorList>
            <person name="Rajewski A."/>
            <person name="Carter-House D."/>
            <person name="Stajich J."/>
            <person name="Litt A."/>
        </authorList>
    </citation>
    <scope>NUCLEOTIDE SEQUENCE [LARGE SCALE GENOMIC DNA]</scope>
    <source>
        <strain evidence="1">AR-01</strain>
    </source>
</reference>
<feature type="non-terminal residue" evidence="1">
    <location>
        <position position="1"/>
    </location>
</feature>
<name>A0ABS8V2L6_DATST</name>
<dbReference type="EMBL" id="JACEIK010003344">
    <property type="protein sequence ID" value="MCD9641383.1"/>
    <property type="molecule type" value="Genomic_DNA"/>
</dbReference>
<organism evidence="1 2">
    <name type="scientific">Datura stramonium</name>
    <name type="common">Jimsonweed</name>
    <name type="synonym">Common thornapple</name>
    <dbReference type="NCBI Taxonomy" id="4076"/>
    <lineage>
        <taxon>Eukaryota</taxon>
        <taxon>Viridiplantae</taxon>
        <taxon>Streptophyta</taxon>
        <taxon>Embryophyta</taxon>
        <taxon>Tracheophyta</taxon>
        <taxon>Spermatophyta</taxon>
        <taxon>Magnoliopsida</taxon>
        <taxon>eudicotyledons</taxon>
        <taxon>Gunneridae</taxon>
        <taxon>Pentapetalae</taxon>
        <taxon>asterids</taxon>
        <taxon>lamiids</taxon>
        <taxon>Solanales</taxon>
        <taxon>Solanaceae</taxon>
        <taxon>Solanoideae</taxon>
        <taxon>Datureae</taxon>
        <taxon>Datura</taxon>
    </lineage>
</organism>
<comment type="caution">
    <text evidence="1">The sequence shown here is derived from an EMBL/GenBank/DDBJ whole genome shotgun (WGS) entry which is preliminary data.</text>
</comment>
<evidence type="ECO:0000313" key="1">
    <source>
        <dbReference type="EMBL" id="MCD9641383.1"/>
    </source>
</evidence>
<proteinExistence type="predicted"/>
<keyword evidence="2" id="KW-1185">Reference proteome</keyword>
<gene>
    <name evidence="1" type="ORF">HAX54_027550</name>
</gene>
<protein>
    <submittedName>
        <fullName evidence="1">Uncharacterized protein</fullName>
    </submittedName>
</protein>
<dbReference type="Proteomes" id="UP000823775">
    <property type="component" value="Unassembled WGS sequence"/>
</dbReference>
<accession>A0ABS8V2L6</accession>
<evidence type="ECO:0000313" key="2">
    <source>
        <dbReference type="Proteomes" id="UP000823775"/>
    </source>
</evidence>